<organism evidence="2 3">
    <name type="scientific">Ricinus communis</name>
    <name type="common">Castor bean</name>
    <dbReference type="NCBI Taxonomy" id="3988"/>
    <lineage>
        <taxon>Eukaryota</taxon>
        <taxon>Viridiplantae</taxon>
        <taxon>Streptophyta</taxon>
        <taxon>Embryophyta</taxon>
        <taxon>Tracheophyta</taxon>
        <taxon>Spermatophyta</taxon>
        <taxon>Magnoliopsida</taxon>
        <taxon>eudicotyledons</taxon>
        <taxon>Gunneridae</taxon>
        <taxon>Pentapetalae</taxon>
        <taxon>rosids</taxon>
        <taxon>fabids</taxon>
        <taxon>Malpighiales</taxon>
        <taxon>Euphorbiaceae</taxon>
        <taxon>Acalyphoideae</taxon>
        <taxon>Acalypheae</taxon>
        <taxon>Ricinus</taxon>
    </lineage>
</organism>
<evidence type="ECO:0000313" key="2">
    <source>
        <dbReference type="EMBL" id="EEF27808.1"/>
    </source>
</evidence>
<name>B9T8L3_RICCO</name>
<evidence type="ECO:0000256" key="1">
    <source>
        <dbReference type="SAM" id="MobiDB-lite"/>
    </source>
</evidence>
<dbReference type="EMBL" id="EQ975103">
    <property type="protein sequence ID" value="EEF27808.1"/>
    <property type="molecule type" value="Genomic_DNA"/>
</dbReference>
<reference evidence="3" key="1">
    <citation type="journal article" date="2010" name="Nat. Biotechnol.">
        <title>Draft genome sequence of the oilseed species Ricinus communis.</title>
        <authorList>
            <person name="Chan A.P."/>
            <person name="Crabtree J."/>
            <person name="Zhao Q."/>
            <person name="Lorenzi H."/>
            <person name="Orvis J."/>
            <person name="Puiu D."/>
            <person name="Melake-Berhan A."/>
            <person name="Jones K.M."/>
            <person name="Redman J."/>
            <person name="Chen G."/>
            <person name="Cahoon E.B."/>
            <person name="Gedil M."/>
            <person name="Stanke M."/>
            <person name="Haas B.J."/>
            <person name="Wortman J.R."/>
            <person name="Fraser-Liggett C.M."/>
            <person name="Ravel J."/>
            <person name="Rabinowicz P.D."/>
        </authorList>
    </citation>
    <scope>NUCLEOTIDE SEQUENCE [LARGE SCALE GENOMIC DNA]</scope>
    <source>
        <strain evidence="3">cv. Hale</strain>
    </source>
</reference>
<protein>
    <submittedName>
        <fullName evidence="2">Uncharacterized protein</fullName>
    </submittedName>
</protein>
<dbReference type="Proteomes" id="UP000008311">
    <property type="component" value="Unassembled WGS sequence"/>
</dbReference>
<dbReference type="AlphaFoldDB" id="B9T8L3"/>
<keyword evidence="3" id="KW-1185">Reference proteome</keyword>
<gene>
    <name evidence="2" type="ORF">RCOM_0002480</name>
</gene>
<accession>B9T8L3</accession>
<evidence type="ECO:0000313" key="3">
    <source>
        <dbReference type="Proteomes" id="UP000008311"/>
    </source>
</evidence>
<proteinExistence type="predicted"/>
<feature type="compositionally biased region" description="Polar residues" evidence="1">
    <location>
        <begin position="1"/>
        <end position="12"/>
    </location>
</feature>
<dbReference type="InParanoid" id="B9T8L3"/>
<feature type="region of interest" description="Disordered" evidence="1">
    <location>
        <begin position="1"/>
        <end position="20"/>
    </location>
</feature>
<sequence>MLLIHSCTSDSTQTDRPRTLRGCGNSPSFIIAYTVVLPRPTMSSTSGRRMRRSDEELRAVTLGKVVTFVMAAI</sequence>